<dbReference type="GO" id="GO:0061371">
    <property type="term" value="P:determination of heart left/right asymmetry"/>
    <property type="evidence" value="ECO:0007669"/>
    <property type="project" value="Ensembl"/>
</dbReference>
<dbReference type="GeneID" id="106945411"/>
<dbReference type="InterPro" id="IPR011989">
    <property type="entry name" value="ARM-like"/>
</dbReference>
<protein>
    <submittedName>
        <fullName evidence="3">Outer dynein arm docking complex subunit 2</fullName>
    </submittedName>
</protein>
<dbReference type="SUPFAM" id="SSF103107">
    <property type="entry name" value="Hypothetical protein c14orf129, hspc210"/>
    <property type="match status" value="1"/>
</dbReference>
<evidence type="ECO:0000256" key="2">
    <source>
        <dbReference type="SAM" id="MobiDB-lite"/>
    </source>
</evidence>
<sequence length="1031" mass="115312">MGLILTRAAQWTSSNKLESTPLNEFLVTQILNYAEKFVSRHPQEAEHVFDEPLQWNTSLVKYDFKDDYIISAIGVKSLEKDSEGKPLLQFFPPSISVRTFSQLSKLLHLADDRKRHEVQVCLEENRDLMVKIVGQSLANTSEEDISTLEIDVRVKLFILLRNTDEKILNKFVGEITKQVKLLPTAVEEEVEFLRQYCTEGGKRLLKSLRYTSDYEFPNGCRAPPWRQLLGEICYVVIEPCDAEALYITCSSSGVFLNAGLDKEEDESLYERQSDYYEDIATLLKRVSPHFEENVKKQYFVEQKPRRSIHLAHVVYEIEQAQPKTPEEREWEKLQRALYGRKKREPCQRWRNLGVLNICGATEEEELLMSPAERKRLGSKNKTMMKSGLTAASSIGLTASQRRKSIVASFPEEHFSGSSSESEEEEEQTERRPDTSTELQSEYWQVQKLVKYLKAADQTATVLVLCAMMDLDLMKEVIQLAILDLGGLELLLNLLDTTDIRSKIGSLKILAKISQNVIIRQTIVNMRGLQRMVNNLDIPVKELQALASETIAHVAKFRRARRIVRVHGGISKLVKLLECFPYSATPEEDMEMNLEVARCGASALWSLSKSSKNKEAIRKAGGIPLLGFLLRSPYEDMVIPVVGTLQECASQKNYRVAIENEGMVKDLVKNLRSDNEELQMLCASAIFKCTEDKLTRDLVRSHQGLQPLVSLLSKAENKQLLAAATGAIWKCSISMENVAIFQEYKALQILIGLLTEQPEEVLVNVVGALGQFARIPANKSIICNGGGIRALINLLNGTNQALLVNVAKAVGACATERDNVVIIDQLDGVRLVWSLLKNPNAEVQASAAWAICPCIENAKDTGEMVLFLICGLKLIIQLLKSPSNEVLTSICAVIAKLAKDKEILGVLSDRGVVPLLAGLTSTTDVRLRCHLAEAIGHCCTWSSNRACFGEHKAVGPVVHYLESNDSSLLLNTTMALYQLSKDPNNIITMHKEGVVQPLIELIASGTDQIQEFAAGCIRNIRLLVLANQRAVY</sequence>
<dbReference type="SMART" id="SM00185">
    <property type="entry name" value="ARM"/>
    <property type="match status" value="11"/>
</dbReference>
<evidence type="ECO:0000256" key="1">
    <source>
        <dbReference type="PROSITE-ProRule" id="PRU00259"/>
    </source>
</evidence>
<proteinExistence type="predicted"/>
<evidence type="ECO:0000313" key="3">
    <source>
        <dbReference type="Ensembl" id="ENSPLAP00000030298.1"/>
    </source>
</evidence>
<organism evidence="3 4">
    <name type="scientific">Poecilia latipinna</name>
    <name type="common">sailfin molly</name>
    <dbReference type="NCBI Taxonomy" id="48699"/>
    <lineage>
        <taxon>Eukaryota</taxon>
        <taxon>Metazoa</taxon>
        <taxon>Chordata</taxon>
        <taxon>Craniata</taxon>
        <taxon>Vertebrata</taxon>
        <taxon>Euteleostomi</taxon>
        <taxon>Actinopterygii</taxon>
        <taxon>Neopterygii</taxon>
        <taxon>Teleostei</taxon>
        <taxon>Neoteleostei</taxon>
        <taxon>Acanthomorphata</taxon>
        <taxon>Ovalentaria</taxon>
        <taxon>Atherinomorphae</taxon>
        <taxon>Cyprinodontiformes</taxon>
        <taxon>Poeciliidae</taxon>
        <taxon>Poeciliinae</taxon>
        <taxon>Poecilia</taxon>
    </lineage>
</organism>
<feature type="region of interest" description="Disordered" evidence="2">
    <location>
        <begin position="410"/>
        <end position="438"/>
    </location>
</feature>
<feature type="repeat" description="ARM" evidence="1">
    <location>
        <begin position="992"/>
        <end position="1019"/>
    </location>
</feature>
<dbReference type="PROSITE" id="PS50176">
    <property type="entry name" value="ARM_REPEAT"/>
    <property type="match status" value="2"/>
</dbReference>
<dbReference type="PANTHER" id="PTHR46241">
    <property type="entry name" value="ARMADILLO REPEAT-CONTAINING PROTEIN 4 ARMC4"/>
    <property type="match status" value="1"/>
</dbReference>
<dbReference type="PANTHER" id="PTHR46241:SF1">
    <property type="entry name" value="OUTER DYNEIN ARM-DOCKING COMPLEX SUBUNIT 2"/>
    <property type="match status" value="1"/>
</dbReference>
<dbReference type="GeneTree" id="ENSGT00940000156625"/>
<evidence type="ECO:0000313" key="4">
    <source>
        <dbReference type="Proteomes" id="UP000261500"/>
    </source>
</evidence>
<dbReference type="AlphaFoldDB" id="A0A3B3VZ00"/>
<keyword evidence="4" id="KW-1185">Reference proteome</keyword>
<reference evidence="3" key="1">
    <citation type="submission" date="2025-08" db="UniProtKB">
        <authorList>
            <consortium name="Ensembl"/>
        </authorList>
    </citation>
    <scope>IDENTIFICATION</scope>
</reference>
<dbReference type="Proteomes" id="UP000261500">
    <property type="component" value="Unplaced"/>
</dbReference>
<dbReference type="Pfam" id="PF00514">
    <property type="entry name" value="Arm"/>
    <property type="match status" value="1"/>
</dbReference>
<dbReference type="InterPro" id="IPR000225">
    <property type="entry name" value="Armadillo"/>
</dbReference>
<reference evidence="3" key="2">
    <citation type="submission" date="2025-09" db="UniProtKB">
        <authorList>
            <consortium name="Ensembl"/>
        </authorList>
    </citation>
    <scope>IDENTIFICATION</scope>
</reference>
<accession>A0A3B3VZ00</accession>
<dbReference type="InterPro" id="IPR023231">
    <property type="entry name" value="GSKIP_dom_sf"/>
</dbReference>
<dbReference type="STRING" id="48699.ENSPLAP00000030298"/>
<dbReference type="OrthoDB" id="8445435at2759"/>
<dbReference type="Gene3D" id="1.25.10.10">
    <property type="entry name" value="Leucine-rich Repeat Variant"/>
    <property type="match status" value="4"/>
</dbReference>
<name>A0A3B3VZ00_9TELE</name>
<feature type="repeat" description="ARM" evidence="1">
    <location>
        <begin position="567"/>
        <end position="621"/>
    </location>
</feature>
<dbReference type="SUPFAM" id="SSF48371">
    <property type="entry name" value="ARM repeat"/>
    <property type="match status" value="2"/>
</dbReference>
<dbReference type="Ensembl" id="ENSPLAT00000026068.1">
    <property type="protein sequence ID" value="ENSPLAP00000030298.1"/>
    <property type="gene ID" value="ENSPLAG00000021252.1"/>
</dbReference>
<dbReference type="CTD" id="55130"/>
<dbReference type="InterPro" id="IPR016024">
    <property type="entry name" value="ARM-type_fold"/>
</dbReference>
<dbReference type="KEGG" id="plai:106945411"/>
<dbReference type="RefSeq" id="XP_014884565.1">
    <property type="nucleotide sequence ID" value="XM_015029079.1"/>
</dbReference>